<name>A0A8X6P870_NEPPI</name>
<evidence type="ECO:0000313" key="2">
    <source>
        <dbReference type="Proteomes" id="UP000887013"/>
    </source>
</evidence>
<dbReference type="Proteomes" id="UP000887013">
    <property type="component" value="Unassembled WGS sequence"/>
</dbReference>
<accession>A0A8X6P870</accession>
<proteinExistence type="predicted"/>
<protein>
    <submittedName>
        <fullName evidence="1">Uncharacterized protein</fullName>
    </submittedName>
</protein>
<organism evidence="1 2">
    <name type="scientific">Nephila pilipes</name>
    <name type="common">Giant wood spider</name>
    <name type="synonym">Nephila maculata</name>
    <dbReference type="NCBI Taxonomy" id="299642"/>
    <lineage>
        <taxon>Eukaryota</taxon>
        <taxon>Metazoa</taxon>
        <taxon>Ecdysozoa</taxon>
        <taxon>Arthropoda</taxon>
        <taxon>Chelicerata</taxon>
        <taxon>Arachnida</taxon>
        <taxon>Araneae</taxon>
        <taxon>Araneomorphae</taxon>
        <taxon>Entelegynae</taxon>
        <taxon>Araneoidea</taxon>
        <taxon>Nephilidae</taxon>
        <taxon>Nephila</taxon>
    </lineage>
</organism>
<comment type="caution">
    <text evidence="1">The sequence shown here is derived from an EMBL/GenBank/DDBJ whole genome shotgun (WGS) entry which is preliminary data.</text>
</comment>
<reference evidence="1" key="1">
    <citation type="submission" date="2020-08" db="EMBL/GenBank/DDBJ databases">
        <title>Multicomponent nature underlies the extraordinary mechanical properties of spider dragline silk.</title>
        <authorList>
            <person name="Kono N."/>
            <person name="Nakamura H."/>
            <person name="Mori M."/>
            <person name="Yoshida Y."/>
            <person name="Ohtoshi R."/>
            <person name="Malay A.D."/>
            <person name="Moran D.A.P."/>
            <person name="Tomita M."/>
            <person name="Numata K."/>
            <person name="Arakawa K."/>
        </authorList>
    </citation>
    <scope>NUCLEOTIDE SEQUENCE</scope>
</reference>
<dbReference type="EMBL" id="BMAW01065638">
    <property type="protein sequence ID" value="GFT51283.1"/>
    <property type="molecule type" value="Genomic_DNA"/>
</dbReference>
<dbReference type="AlphaFoldDB" id="A0A8X6P870"/>
<keyword evidence="2" id="KW-1185">Reference proteome</keyword>
<evidence type="ECO:0000313" key="1">
    <source>
        <dbReference type="EMBL" id="GFT51283.1"/>
    </source>
</evidence>
<sequence>MNQHQHFYSNCRQHLTLKVHLTLQLYDDTTYSGEKKGIMVKTERKREDAIQFFLELRNSPPKGFTWTAEKVVLDWLEYVYAQGHNPSYRRGNFPDHLKPVGPGLLYFLHNNAQL</sequence>
<gene>
    <name evidence="1" type="ORF">NPIL_213801</name>
</gene>